<sequence>MKELVFLATSVVDAATTATSVQRLVWHVFCVERLATLRWFVGVAAHRRRPSSVTRGERRSGAVARAPAVTSPPDRFHGMCRQEVTIL</sequence>
<organism evidence="1">
    <name type="scientific">Ixodes ricinus</name>
    <name type="common">Common tick</name>
    <name type="synonym">Acarus ricinus</name>
    <dbReference type="NCBI Taxonomy" id="34613"/>
    <lineage>
        <taxon>Eukaryota</taxon>
        <taxon>Metazoa</taxon>
        <taxon>Ecdysozoa</taxon>
        <taxon>Arthropoda</taxon>
        <taxon>Chelicerata</taxon>
        <taxon>Arachnida</taxon>
        <taxon>Acari</taxon>
        <taxon>Parasitiformes</taxon>
        <taxon>Ixodida</taxon>
        <taxon>Ixodoidea</taxon>
        <taxon>Ixodidae</taxon>
        <taxon>Ixodinae</taxon>
        <taxon>Ixodes</taxon>
    </lineage>
</organism>
<reference evidence="1" key="1">
    <citation type="submission" date="2019-12" db="EMBL/GenBank/DDBJ databases">
        <title>An insight into the sialome of adult female Ixodes ricinus ticks feeding for 6 days.</title>
        <authorList>
            <person name="Perner J."/>
            <person name="Ribeiro J.M.C."/>
        </authorList>
    </citation>
    <scope>NUCLEOTIDE SEQUENCE</scope>
    <source>
        <strain evidence="1">Semi-engorged</strain>
        <tissue evidence="1">Salivary glands</tissue>
    </source>
</reference>
<dbReference type="AlphaFoldDB" id="A0A6B0U9Z8"/>
<name>A0A6B0U9Z8_IXORI</name>
<accession>A0A6B0U9Z8</accession>
<proteinExistence type="predicted"/>
<evidence type="ECO:0000313" key="1">
    <source>
        <dbReference type="EMBL" id="MXU85734.1"/>
    </source>
</evidence>
<dbReference type="EMBL" id="GIFC01003651">
    <property type="protein sequence ID" value="MXU85734.1"/>
    <property type="molecule type" value="Transcribed_RNA"/>
</dbReference>
<protein>
    <submittedName>
        <fullName evidence="1">Putative secreted protein</fullName>
    </submittedName>
</protein>